<evidence type="ECO:0000259" key="3">
    <source>
        <dbReference type="Pfam" id="PF20674"/>
    </source>
</evidence>
<feature type="domain" description="DUF5979" evidence="2">
    <location>
        <begin position="701"/>
        <end position="776"/>
    </location>
</feature>
<evidence type="ECO:0000256" key="1">
    <source>
        <dbReference type="SAM" id="MobiDB-lite"/>
    </source>
</evidence>
<feature type="region of interest" description="Disordered" evidence="1">
    <location>
        <begin position="760"/>
        <end position="781"/>
    </location>
</feature>
<dbReference type="Proteomes" id="UP000516117">
    <property type="component" value="Chromosome"/>
</dbReference>
<evidence type="ECO:0000259" key="2">
    <source>
        <dbReference type="Pfam" id="PF19407"/>
    </source>
</evidence>
<keyword evidence="5" id="KW-1185">Reference proteome</keyword>
<gene>
    <name evidence="4" type="ORF">H9L22_13895</name>
</gene>
<reference evidence="4 5" key="1">
    <citation type="submission" date="2020-08" db="EMBL/GenBank/DDBJ databases">
        <title>Genome sequence of Tessaracoccus defluvii JCM 17540T.</title>
        <authorList>
            <person name="Hyun D.-W."/>
            <person name="Bae J.-W."/>
        </authorList>
    </citation>
    <scope>NUCLEOTIDE SEQUENCE [LARGE SCALE GENOMIC DNA]</scope>
    <source>
        <strain evidence="4 5">JCM 17540</strain>
    </source>
</reference>
<dbReference type="Pfam" id="PF19407">
    <property type="entry name" value="DUF5979"/>
    <property type="match status" value="2"/>
</dbReference>
<dbReference type="KEGG" id="tdf:H9L22_13895"/>
<dbReference type="AlphaFoldDB" id="A0A7H0H442"/>
<feature type="domain" description="SpaA-like prealbumin fold" evidence="3">
    <location>
        <begin position="338"/>
        <end position="450"/>
    </location>
</feature>
<name>A0A7H0H442_9ACTN</name>
<organism evidence="4 5">
    <name type="scientific">Tessaracoccus defluvii</name>
    <dbReference type="NCBI Taxonomy" id="1285901"/>
    <lineage>
        <taxon>Bacteria</taxon>
        <taxon>Bacillati</taxon>
        <taxon>Actinomycetota</taxon>
        <taxon>Actinomycetes</taxon>
        <taxon>Propionibacteriales</taxon>
        <taxon>Propionibacteriaceae</taxon>
        <taxon>Tessaracoccus</taxon>
    </lineage>
</organism>
<evidence type="ECO:0000313" key="5">
    <source>
        <dbReference type="Proteomes" id="UP000516117"/>
    </source>
</evidence>
<dbReference type="SUPFAM" id="SSF101898">
    <property type="entry name" value="NHL repeat"/>
    <property type="match status" value="1"/>
</dbReference>
<sequence>MTPPREGGEFLLEHRGTARNDGNRLSTSSNYRVTPVNPPAGYIWANGSTAARSIDGNNNSANWSADGGTHGFGTFEVQKVTYVPQCTAGYVYGITDSGQIKQVAPGGVVTNLGSASGLSNANFNGLGIGTGGSAVYAYSRGGTGNSDSDVSIYRYDVATGKWSDTNHNVDSNTGSRTVTFVAGAINLDTAKYFLGGYSGTGNNRVFRLWEYDPTTNTSTYKGYISATGDGAANGDIAFNSNGDLFVVRGAGSTTTIYSVTAAALAAANGGLIASSAANAVSGTTDDVNGVAFDSDGKGFLSSSGTVQKYDMPGWTGRTDVTTSLGGSNDLASCGSPPTITIQKVVEGGRVNSADQFILTLKQGTTTIGTATTSGSSTGVQSQQIGPLPTVRNVDLTFSEAGTSGANLANYVSSYRCLVDGVQQTQGDGTSGTIRIPAGGQVVNCQFYNSPLIAKVTIHKDVTDSAGANPTARQGWTVGATATATTGTVSSTPSAATQQTNATGNASWDFKFSGKTAVATINVAETMGSGYEFLSGQCTVTHLNGTTVSTTLTGPNATGLAGIVPGDQVKCTYVNKPSVATLAITKAFDTTVPTGSGTSAVFSGAYTCTLNNATVASGTWSSTGAGAATLNPAAGLPAADKIPAGASCSATETQLTGSDGLPNSSWEWGTATIEPSAVTLTSGQTGTITVTNTAKRVFGLIQITKIVPEGSLVDSDRTFTGGWSCTLGSETVTGNWGPLEAGATWAATAENQIPLGATCTATETRSGEPVSDGSHVWDGDPVISGESRQSRISLARLP</sequence>
<protein>
    <submittedName>
        <fullName evidence="4">Uncharacterized protein</fullName>
    </submittedName>
</protein>
<dbReference type="InterPro" id="IPR048834">
    <property type="entry name" value="SpaA_pre-album"/>
</dbReference>
<dbReference type="EMBL" id="CP060789">
    <property type="protein sequence ID" value="QNP55308.1"/>
    <property type="molecule type" value="Genomic_DNA"/>
</dbReference>
<dbReference type="Pfam" id="PF20674">
    <property type="entry name" value="SpaA_3"/>
    <property type="match status" value="1"/>
</dbReference>
<feature type="domain" description="DUF5979" evidence="2">
    <location>
        <begin position="582"/>
        <end position="692"/>
    </location>
</feature>
<proteinExistence type="predicted"/>
<dbReference type="InterPro" id="IPR046022">
    <property type="entry name" value="DUF5979"/>
</dbReference>
<accession>A0A7H0H442</accession>
<evidence type="ECO:0000313" key="4">
    <source>
        <dbReference type="EMBL" id="QNP55308.1"/>
    </source>
</evidence>
<dbReference type="RefSeq" id="WP_187720443.1">
    <property type="nucleotide sequence ID" value="NZ_CP060789.1"/>
</dbReference>